<dbReference type="EMBL" id="FNVO01000029">
    <property type="protein sequence ID" value="SEG91550.1"/>
    <property type="molecule type" value="Genomic_DNA"/>
</dbReference>
<dbReference type="OrthoDB" id="334894at2"/>
<dbReference type="RefSeq" id="WP_103944243.1">
    <property type="nucleotide sequence ID" value="NZ_FNVO01000029.1"/>
</dbReference>
<dbReference type="Gene3D" id="3.90.180.10">
    <property type="entry name" value="Medium-chain alcohol dehydrogenases, catalytic domain"/>
    <property type="match status" value="1"/>
</dbReference>
<dbReference type="GO" id="GO:0016491">
    <property type="term" value="F:oxidoreductase activity"/>
    <property type="evidence" value="ECO:0007669"/>
    <property type="project" value="UniProtKB-KW"/>
</dbReference>
<protein>
    <submittedName>
        <fullName evidence="9">Alcohol dehydrogenase</fullName>
    </submittedName>
</protein>
<name>A0A1H6E1R4_9ACTN</name>
<dbReference type="InterPro" id="IPR011032">
    <property type="entry name" value="GroES-like_sf"/>
</dbReference>
<dbReference type="InterPro" id="IPR020843">
    <property type="entry name" value="ER"/>
</dbReference>
<dbReference type="GO" id="GO:0008270">
    <property type="term" value="F:zinc ion binding"/>
    <property type="evidence" value="ECO:0007669"/>
    <property type="project" value="InterPro"/>
</dbReference>
<gene>
    <name evidence="9" type="ORF">SAMN04489712_12956</name>
</gene>
<evidence type="ECO:0000256" key="3">
    <source>
        <dbReference type="ARBA" id="ARBA00022723"/>
    </source>
</evidence>
<dbReference type="Gene3D" id="3.40.50.720">
    <property type="entry name" value="NAD(P)-binding Rossmann-like Domain"/>
    <property type="match status" value="1"/>
</dbReference>
<dbReference type="AlphaFoldDB" id="A0A1H6E1R4"/>
<evidence type="ECO:0000256" key="2">
    <source>
        <dbReference type="ARBA" id="ARBA00008072"/>
    </source>
</evidence>
<evidence type="ECO:0000313" key="10">
    <source>
        <dbReference type="Proteomes" id="UP000236723"/>
    </source>
</evidence>
<comment type="cofactor">
    <cofactor evidence="1 6">
        <name>Zn(2+)</name>
        <dbReference type="ChEBI" id="CHEBI:29105"/>
    </cofactor>
</comment>
<evidence type="ECO:0000256" key="6">
    <source>
        <dbReference type="RuleBase" id="RU361277"/>
    </source>
</evidence>
<dbReference type="PANTHER" id="PTHR43350">
    <property type="entry name" value="NAD-DEPENDENT ALCOHOL DEHYDROGENASE"/>
    <property type="match status" value="1"/>
</dbReference>
<dbReference type="PROSITE" id="PS00059">
    <property type="entry name" value="ADH_ZINC"/>
    <property type="match status" value="1"/>
</dbReference>
<keyword evidence="3 6" id="KW-0479">Metal-binding</keyword>
<evidence type="ECO:0000256" key="1">
    <source>
        <dbReference type="ARBA" id="ARBA00001947"/>
    </source>
</evidence>
<dbReference type="InterPro" id="IPR036291">
    <property type="entry name" value="NAD(P)-bd_dom_sf"/>
</dbReference>
<feature type="region of interest" description="Disordered" evidence="7">
    <location>
        <begin position="1"/>
        <end position="20"/>
    </location>
</feature>
<dbReference type="InterPro" id="IPR013149">
    <property type="entry name" value="ADH-like_C"/>
</dbReference>
<keyword evidence="4 6" id="KW-0862">Zinc</keyword>
<dbReference type="SMART" id="SM00829">
    <property type="entry name" value="PKS_ER"/>
    <property type="match status" value="1"/>
</dbReference>
<evidence type="ECO:0000256" key="4">
    <source>
        <dbReference type="ARBA" id="ARBA00022833"/>
    </source>
</evidence>
<dbReference type="Proteomes" id="UP000236723">
    <property type="component" value="Unassembled WGS sequence"/>
</dbReference>
<evidence type="ECO:0000256" key="7">
    <source>
        <dbReference type="SAM" id="MobiDB-lite"/>
    </source>
</evidence>
<evidence type="ECO:0000313" key="9">
    <source>
        <dbReference type="EMBL" id="SEG91550.1"/>
    </source>
</evidence>
<dbReference type="Pfam" id="PF00107">
    <property type="entry name" value="ADH_zinc_N"/>
    <property type="match status" value="1"/>
</dbReference>
<feature type="domain" description="Enoyl reductase (ER)" evidence="8">
    <location>
        <begin position="19"/>
        <end position="370"/>
    </location>
</feature>
<reference evidence="10" key="1">
    <citation type="submission" date="2016-10" db="EMBL/GenBank/DDBJ databases">
        <authorList>
            <person name="Varghese N."/>
            <person name="Submissions S."/>
        </authorList>
    </citation>
    <scope>NUCLEOTIDE SEQUENCE [LARGE SCALE GENOMIC DNA]</scope>
    <source>
        <strain evidence="10">DSM 43163</strain>
    </source>
</reference>
<keyword evidence="5" id="KW-0560">Oxidoreductase</keyword>
<dbReference type="Pfam" id="PF08240">
    <property type="entry name" value="ADH_N"/>
    <property type="match status" value="1"/>
</dbReference>
<dbReference type="InterPro" id="IPR002328">
    <property type="entry name" value="ADH_Zn_CS"/>
</dbReference>
<organism evidence="9 10">
    <name type="scientific">Thermomonospora echinospora</name>
    <dbReference type="NCBI Taxonomy" id="1992"/>
    <lineage>
        <taxon>Bacteria</taxon>
        <taxon>Bacillati</taxon>
        <taxon>Actinomycetota</taxon>
        <taxon>Actinomycetes</taxon>
        <taxon>Streptosporangiales</taxon>
        <taxon>Thermomonosporaceae</taxon>
        <taxon>Thermomonospora</taxon>
    </lineage>
</organism>
<comment type="similarity">
    <text evidence="2 6">Belongs to the zinc-containing alcohol dehydrogenase family.</text>
</comment>
<evidence type="ECO:0000256" key="5">
    <source>
        <dbReference type="ARBA" id="ARBA00023002"/>
    </source>
</evidence>
<keyword evidence="10" id="KW-1185">Reference proteome</keyword>
<dbReference type="SUPFAM" id="SSF50129">
    <property type="entry name" value="GroES-like"/>
    <property type="match status" value="2"/>
</dbReference>
<sequence>METQAAVLSHTAHPRPYTGSRPLRLETVQLDEPGPGELLVAIDAAGVCHSDLSVVDGTRRRPTPMALGHEATGTVKAVGDFVTDVAEGARVVLIFVPSCGLCGQCTGGRPAQCRNGARANAEGSLLSGARRLQHAGVSLHHHLGVSGFARHAVVDRRSAVVIDDDVPAPIAAMFGCAVLTGVGAVINTADVRPGESTVVIGLGGVGLAAVLGARLAHAHPIIALDPVPAKRDLALELGATIALDPADTAALADLLPTGAEVTIEAAGRIPALELAWSLTRPGGRTVSVGLPDPSQRLALPVTDLIGQGRTLLGSYLGDAVPQRDIPRYLALWRAGKLPVELLLTGTRPLAEINEALEDLASGQVVRQVLLP</sequence>
<dbReference type="InterPro" id="IPR013154">
    <property type="entry name" value="ADH-like_N"/>
</dbReference>
<dbReference type="SUPFAM" id="SSF51735">
    <property type="entry name" value="NAD(P)-binding Rossmann-fold domains"/>
    <property type="match status" value="1"/>
</dbReference>
<dbReference type="PANTHER" id="PTHR43350:SF21">
    <property type="entry name" value="S-NITROSOMYCOTHIOL REDUCTASE MSCR"/>
    <property type="match status" value="1"/>
</dbReference>
<proteinExistence type="inferred from homology"/>
<evidence type="ECO:0000259" key="8">
    <source>
        <dbReference type="SMART" id="SM00829"/>
    </source>
</evidence>
<accession>A0A1H6E1R4</accession>